<evidence type="ECO:0000256" key="2">
    <source>
        <dbReference type="PROSITE-ProRule" id="PRU00076"/>
    </source>
</evidence>
<feature type="transmembrane region" description="Helical" evidence="3">
    <location>
        <begin position="726"/>
        <end position="753"/>
    </location>
</feature>
<feature type="domain" description="EGF-like" evidence="4">
    <location>
        <begin position="337"/>
        <end position="375"/>
    </location>
</feature>
<evidence type="ECO:0000313" key="7">
    <source>
        <dbReference type="EMBL" id="CAF4077216.1"/>
    </source>
</evidence>
<feature type="domain" description="EGF-like" evidence="4">
    <location>
        <begin position="295"/>
        <end position="336"/>
    </location>
</feature>
<sequence>MKAISKYRVHDSLEDCHFYTADDLTIVLDEDVNKFLKFPCPPFNLTRNSRFKCATTDQCVPRSFIGGQKSFCADKSDKFYFGNCKQSLDFGCQFLRDLAYPPVYFIFQENCNDFHKLPFNVNNETDETNCEEWPIVYKQQYQRCNGVWDQSNGEDELNCPNTTVTFIRKKILKCNESEHYCARIDQHGQMGCLPVNKAGDEVTDCLGATDERTTKCIDEEEKPFYCYIDKYSGMCMKFLLDLSLSCAKAKWALVYSSRCIFCDKIRRLFEASWLYNLTFRFLPVSRLALHLTLKDVHECNTVLRPCGSHGHCRKYLNPPNNAYCQCKQGWTGEHCNITSTCLQSKCANGGRCVSGYSNHVNICICPLGKIGPDCCAQFDPCKQVQCQNRGTCIPLDDRSSYQFICLCQHGYYGTLCEFISASVEIRFSNNLQGLLRVIIFHFVALQQGTPGVLFVQNRFMYKNVLLERQMHIFNHGQQFLPAFLVVQVFFDLNRFDYYLAMVNPQEQQNHLHTKIVQSNRCPYVNELLKNDSEPIQKYPSMKKIKYYHRACKLKSTKCFVDEAHICFCNKHRSPDCLVFLHEPTNCTTDYCQNDGHCVQSQHNGIWDFGCVCTGCSYGALCQLKTSQYVLSLDAMLGADLLEDVPLILQPRLIKITLTVVVLMFILGFVSNALSLITFWQPKTREFGCGLYLFCLPVVGQSALLIFGGRFFYLLATQLNVVDDLKVALWSCIGLEYFLGVCPALFDWLTACVATERSINIVKGAQFKKKVSVKWAKRVILMIAVLVCASSWHEPFIRQLTDDPRSSAHAWCIVKFRWSWLKYYRLIVSQNRGGGC</sequence>
<dbReference type="Pfam" id="PF23106">
    <property type="entry name" value="EGF_Teneurin"/>
    <property type="match status" value="1"/>
</dbReference>
<dbReference type="EMBL" id="CAJNOK010017864">
    <property type="protein sequence ID" value="CAF1271786.1"/>
    <property type="molecule type" value="Genomic_DNA"/>
</dbReference>
<feature type="disulfide bond" evidence="2">
    <location>
        <begin position="612"/>
        <end position="621"/>
    </location>
</feature>
<evidence type="ECO:0000313" key="8">
    <source>
        <dbReference type="EMBL" id="CAF4306074.1"/>
    </source>
</evidence>
<evidence type="ECO:0000313" key="6">
    <source>
        <dbReference type="EMBL" id="CAF1425007.1"/>
    </source>
</evidence>
<dbReference type="PROSITE" id="PS01186">
    <property type="entry name" value="EGF_2"/>
    <property type="match status" value="2"/>
</dbReference>
<dbReference type="Pfam" id="PF00008">
    <property type="entry name" value="EGF"/>
    <property type="match status" value="1"/>
</dbReference>
<dbReference type="PANTHER" id="PTHR24033:SF232">
    <property type="entry name" value="LAMININ SUBUNIT GAMMA-2-RELATED"/>
    <property type="match status" value="1"/>
</dbReference>
<dbReference type="SMART" id="SM00181">
    <property type="entry name" value="EGF"/>
    <property type="match status" value="3"/>
</dbReference>
<keyword evidence="1 2" id="KW-1015">Disulfide bond</keyword>
<dbReference type="InterPro" id="IPR001881">
    <property type="entry name" value="EGF-like_Ca-bd_dom"/>
</dbReference>
<keyword evidence="9" id="KW-1185">Reference proteome</keyword>
<dbReference type="OrthoDB" id="10553427at2759"/>
<evidence type="ECO:0000313" key="5">
    <source>
        <dbReference type="EMBL" id="CAF1271786.1"/>
    </source>
</evidence>
<keyword evidence="3" id="KW-1133">Transmembrane helix</keyword>
<dbReference type="CDD" id="cd00054">
    <property type="entry name" value="EGF_CA"/>
    <property type="match status" value="2"/>
</dbReference>
<feature type="disulfide bond" evidence="2">
    <location>
        <begin position="326"/>
        <end position="335"/>
    </location>
</feature>
<evidence type="ECO:0000313" key="9">
    <source>
        <dbReference type="Proteomes" id="UP000663829"/>
    </source>
</evidence>
<dbReference type="Gene3D" id="2.10.25.10">
    <property type="entry name" value="Laminin"/>
    <property type="match status" value="2"/>
</dbReference>
<dbReference type="SMART" id="SM00179">
    <property type="entry name" value="EGF_CA"/>
    <property type="match status" value="2"/>
</dbReference>
<evidence type="ECO:0000256" key="1">
    <source>
        <dbReference type="ARBA" id="ARBA00023157"/>
    </source>
</evidence>
<dbReference type="Proteomes" id="UP000663829">
    <property type="component" value="Unassembled WGS sequence"/>
</dbReference>
<evidence type="ECO:0000259" key="4">
    <source>
        <dbReference type="PROSITE" id="PS50026"/>
    </source>
</evidence>
<feature type="transmembrane region" description="Helical" evidence="3">
    <location>
        <begin position="655"/>
        <end position="678"/>
    </location>
</feature>
<dbReference type="Proteomes" id="UP000682733">
    <property type="component" value="Unassembled WGS sequence"/>
</dbReference>
<dbReference type="InterPro" id="IPR051830">
    <property type="entry name" value="NOTCH_homolog"/>
</dbReference>
<dbReference type="PROSITE" id="PS00022">
    <property type="entry name" value="EGF_1"/>
    <property type="match status" value="4"/>
</dbReference>
<feature type="disulfide bond" evidence="2">
    <location>
        <begin position="365"/>
        <end position="374"/>
    </location>
</feature>
<feature type="disulfide bond" evidence="2">
    <location>
        <begin position="346"/>
        <end position="363"/>
    </location>
</feature>
<dbReference type="GO" id="GO:0005509">
    <property type="term" value="F:calcium ion binding"/>
    <property type="evidence" value="ECO:0007669"/>
    <property type="project" value="InterPro"/>
</dbReference>
<keyword evidence="3" id="KW-0472">Membrane</keyword>
<organism evidence="6 9">
    <name type="scientific">Didymodactylos carnosus</name>
    <dbReference type="NCBI Taxonomy" id="1234261"/>
    <lineage>
        <taxon>Eukaryota</taxon>
        <taxon>Metazoa</taxon>
        <taxon>Spiralia</taxon>
        <taxon>Gnathifera</taxon>
        <taxon>Rotifera</taxon>
        <taxon>Eurotatoria</taxon>
        <taxon>Bdelloidea</taxon>
        <taxon>Philodinida</taxon>
        <taxon>Philodinidae</taxon>
        <taxon>Didymodactylos</taxon>
    </lineage>
</organism>
<dbReference type="PANTHER" id="PTHR24033">
    <property type="entry name" value="EGF-LIKE DOMAIN-CONTAINING PROTEIN"/>
    <property type="match status" value="1"/>
</dbReference>
<accession>A0A815MRE6</accession>
<feature type="transmembrane region" description="Helical" evidence="3">
    <location>
        <begin position="690"/>
        <end position="714"/>
    </location>
</feature>
<dbReference type="Proteomes" id="UP000681722">
    <property type="component" value="Unassembled WGS sequence"/>
</dbReference>
<comment type="caution">
    <text evidence="6">The sequence shown here is derived from an EMBL/GenBank/DDBJ whole genome shotgun (WGS) entry which is preliminary data.</text>
</comment>
<dbReference type="InterPro" id="IPR000742">
    <property type="entry name" value="EGF"/>
</dbReference>
<reference evidence="6" key="1">
    <citation type="submission" date="2021-02" db="EMBL/GenBank/DDBJ databases">
        <authorList>
            <person name="Nowell W R."/>
        </authorList>
    </citation>
    <scope>NUCLEOTIDE SEQUENCE</scope>
</reference>
<dbReference type="SUPFAM" id="SSF81321">
    <property type="entry name" value="Family A G protein-coupled receptor-like"/>
    <property type="match status" value="1"/>
</dbReference>
<feature type="domain" description="EGF-like" evidence="4">
    <location>
        <begin position="377"/>
        <end position="417"/>
    </location>
</feature>
<dbReference type="EMBL" id="CAJNOQ010018301">
    <property type="protein sequence ID" value="CAF1425007.1"/>
    <property type="molecule type" value="Genomic_DNA"/>
</dbReference>
<proteinExistence type="predicted"/>
<protein>
    <recommendedName>
        <fullName evidence="4">EGF-like domain-containing protein</fullName>
    </recommendedName>
</protein>
<evidence type="ECO:0000256" key="3">
    <source>
        <dbReference type="SAM" id="Phobius"/>
    </source>
</evidence>
<dbReference type="PROSITE" id="PS50026">
    <property type="entry name" value="EGF_3"/>
    <property type="match status" value="4"/>
</dbReference>
<dbReference type="Gene3D" id="1.20.1070.10">
    <property type="entry name" value="Rhodopsin 7-helix transmembrane proteins"/>
    <property type="match status" value="1"/>
</dbReference>
<dbReference type="Proteomes" id="UP000677228">
    <property type="component" value="Unassembled WGS sequence"/>
</dbReference>
<dbReference type="AlphaFoldDB" id="A0A815MRE6"/>
<dbReference type="EMBL" id="CAJOBA010039424">
    <property type="protein sequence ID" value="CAF4077216.1"/>
    <property type="molecule type" value="Genomic_DNA"/>
</dbReference>
<comment type="caution">
    <text evidence="2">Lacks conserved residue(s) required for the propagation of feature annotation.</text>
</comment>
<keyword evidence="3" id="KW-0812">Transmembrane</keyword>
<feature type="disulfide bond" evidence="2">
    <location>
        <begin position="407"/>
        <end position="416"/>
    </location>
</feature>
<dbReference type="SUPFAM" id="SSF57196">
    <property type="entry name" value="EGF/Laminin"/>
    <property type="match status" value="2"/>
</dbReference>
<name>A0A815MRE6_9BILA</name>
<dbReference type="EMBL" id="CAJOBC010083731">
    <property type="protein sequence ID" value="CAF4306074.1"/>
    <property type="molecule type" value="Genomic_DNA"/>
</dbReference>
<gene>
    <name evidence="6" type="ORF">GPM918_LOCUS33820</name>
    <name evidence="5" type="ORF">OVA965_LOCUS27218</name>
    <name evidence="8" type="ORF">SRO942_LOCUS34509</name>
    <name evidence="7" type="ORF">TMI583_LOCUS27962</name>
</gene>
<keyword evidence="2" id="KW-0245">EGF-like domain</keyword>
<feature type="domain" description="EGF-like" evidence="4">
    <location>
        <begin position="582"/>
        <end position="622"/>
    </location>
</feature>